<organism evidence="15 16">
    <name type="scientific">Pseudomonas hygromyciniae</name>
    <dbReference type="NCBI Taxonomy" id="2812000"/>
    <lineage>
        <taxon>Bacteria</taxon>
        <taxon>Pseudomonadati</taxon>
        <taxon>Pseudomonadota</taxon>
        <taxon>Gammaproteobacteria</taxon>
        <taxon>Pseudomonadales</taxon>
        <taxon>Pseudomonadaceae</taxon>
        <taxon>Pseudomonas</taxon>
    </lineage>
</organism>
<proteinExistence type="inferred from homology"/>
<keyword evidence="8 14" id="KW-0169">Cobalamin biosynthesis</keyword>
<evidence type="ECO:0000256" key="6">
    <source>
        <dbReference type="ARBA" id="ARBA00005159"/>
    </source>
</evidence>
<keyword evidence="13 14" id="KW-0342">GTP-binding</keyword>
<keyword evidence="10 14" id="KW-0547">Nucleotide-binding</keyword>
<protein>
    <recommendedName>
        <fullName evidence="14">Bifunctional adenosylcobalamin biosynthesis protein</fullName>
        <ecNumber evidence="14">2.7.1.156</ecNumber>
        <ecNumber evidence="14">2.7.7.62</ecNumber>
    </recommendedName>
</protein>
<dbReference type="GO" id="GO:0043752">
    <property type="term" value="F:adenosylcobinamide kinase activity"/>
    <property type="evidence" value="ECO:0007669"/>
    <property type="project" value="UniProtKB-EC"/>
</dbReference>
<evidence type="ECO:0000256" key="13">
    <source>
        <dbReference type="ARBA" id="ARBA00023134"/>
    </source>
</evidence>
<evidence type="ECO:0000256" key="7">
    <source>
        <dbReference type="ARBA" id="ARBA00007490"/>
    </source>
</evidence>
<comment type="function">
    <text evidence="4 14">Catalyzes ATP-dependent phosphorylation of adenosylcobinamide and addition of GMP to adenosylcobinamide phosphate.</text>
</comment>
<keyword evidence="11 14" id="KW-0418">Kinase</keyword>
<evidence type="ECO:0000256" key="8">
    <source>
        <dbReference type="ARBA" id="ARBA00022573"/>
    </source>
</evidence>
<dbReference type="CDD" id="cd00544">
    <property type="entry name" value="CobU"/>
    <property type="match status" value="1"/>
</dbReference>
<keyword evidence="12 14" id="KW-0067">ATP-binding</keyword>
<comment type="pathway">
    <text evidence="5 14">Cofactor biosynthesis; adenosylcobalamin biosynthesis; adenosylcobalamin from cob(II)yrinate a,c-diamide: step 6/7.</text>
</comment>
<dbReference type="InterPro" id="IPR027417">
    <property type="entry name" value="P-loop_NTPase"/>
</dbReference>
<dbReference type="EC" id="2.7.1.156" evidence="14"/>
<evidence type="ECO:0000256" key="10">
    <source>
        <dbReference type="ARBA" id="ARBA00022741"/>
    </source>
</evidence>
<evidence type="ECO:0000256" key="1">
    <source>
        <dbReference type="ARBA" id="ARBA00000312"/>
    </source>
</evidence>
<evidence type="ECO:0000256" key="14">
    <source>
        <dbReference type="PIRNR" id="PIRNR006135"/>
    </source>
</evidence>
<comment type="similarity">
    <text evidence="7 14">Belongs to the CobU/CobP family.</text>
</comment>
<dbReference type="PANTHER" id="PTHR34848">
    <property type="match status" value="1"/>
</dbReference>
<evidence type="ECO:0000256" key="4">
    <source>
        <dbReference type="ARBA" id="ARBA00003889"/>
    </source>
</evidence>
<comment type="catalytic activity">
    <reaction evidence="2 14">
        <text>adenosylcob(III)inamide phosphate + GTP + H(+) = adenosylcob(III)inamide-GDP + diphosphate</text>
        <dbReference type="Rhea" id="RHEA:22712"/>
        <dbReference type="ChEBI" id="CHEBI:15378"/>
        <dbReference type="ChEBI" id="CHEBI:33019"/>
        <dbReference type="ChEBI" id="CHEBI:37565"/>
        <dbReference type="ChEBI" id="CHEBI:58502"/>
        <dbReference type="ChEBI" id="CHEBI:60487"/>
        <dbReference type="EC" id="2.7.7.62"/>
    </reaction>
</comment>
<evidence type="ECO:0000256" key="12">
    <source>
        <dbReference type="ARBA" id="ARBA00022840"/>
    </source>
</evidence>
<dbReference type="EMBL" id="CP070506">
    <property type="protein sequence ID" value="QSB41173.1"/>
    <property type="molecule type" value="Genomic_DNA"/>
</dbReference>
<dbReference type="RefSeq" id="WP_205477160.1">
    <property type="nucleotide sequence ID" value="NZ_CP070506.1"/>
</dbReference>
<dbReference type="NCBIfam" id="NF004469">
    <property type="entry name" value="PRK05800.1"/>
    <property type="match status" value="1"/>
</dbReference>
<evidence type="ECO:0000256" key="3">
    <source>
        <dbReference type="ARBA" id="ARBA00001522"/>
    </source>
</evidence>
<dbReference type="PANTHER" id="PTHR34848:SF1">
    <property type="entry name" value="BIFUNCTIONAL ADENOSYLCOBALAMIN BIOSYNTHESIS PROTEIN COBU"/>
    <property type="match status" value="1"/>
</dbReference>
<comment type="pathway">
    <text evidence="6 14">Cofactor biosynthesis; adenosylcobalamin biosynthesis; adenosylcobalamin from cob(II)yrinate a,c-diamide: step 5/7.</text>
</comment>
<keyword evidence="16" id="KW-1185">Reference proteome</keyword>
<accession>A0ABX7K1E8</accession>
<dbReference type="SUPFAM" id="SSF52540">
    <property type="entry name" value="P-loop containing nucleoside triphosphate hydrolases"/>
    <property type="match status" value="1"/>
</dbReference>
<dbReference type="InterPro" id="IPR003203">
    <property type="entry name" value="CobU/CobP"/>
</dbReference>
<comment type="catalytic activity">
    <reaction evidence="3">
        <text>adenosylcob(III)inamide + GTP = adenosylcob(III)inamide phosphate + GDP + H(+)</text>
        <dbReference type="Rhea" id="RHEA:15765"/>
        <dbReference type="ChEBI" id="CHEBI:2480"/>
        <dbReference type="ChEBI" id="CHEBI:15378"/>
        <dbReference type="ChEBI" id="CHEBI:37565"/>
        <dbReference type="ChEBI" id="CHEBI:58189"/>
        <dbReference type="ChEBI" id="CHEBI:58502"/>
        <dbReference type="EC" id="2.7.1.156"/>
    </reaction>
</comment>
<gene>
    <name evidence="15" type="primary">cobU</name>
    <name evidence="15" type="ORF">JTY93_07320</name>
</gene>
<reference evidence="15 16" key="1">
    <citation type="submission" date="2021-02" db="EMBL/GenBank/DDBJ databases">
        <title>Genomic and phenotypic characterization of Pseudomonas hygromyciniae, a novel bacterial species discovered from a commercially purchased antibiotic vial.</title>
        <authorList>
            <person name="Turner T.L."/>
            <person name="Mitra S.D."/>
            <person name="Kochan T.J."/>
            <person name="Pincus N.B."/>
            <person name="Lebrun-Corbin M."/>
            <person name="Cheung B."/>
            <person name="Gatesy S.W."/>
            <person name="Afzal T."/>
            <person name="Ozer E.A."/>
            <person name="Hauser A.R."/>
        </authorList>
    </citation>
    <scope>NUCLEOTIDE SEQUENCE [LARGE SCALE GENOMIC DNA]</scope>
    <source>
        <strain evidence="15 16">SDM007</strain>
    </source>
</reference>
<name>A0ABX7K1E8_9PSED</name>
<evidence type="ECO:0000256" key="11">
    <source>
        <dbReference type="ARBA" id="ARBA00022777"/>
    </source>
</evidence>
<dbReference type="EC" id="2.7.7.62" evidence="14"/>
<dbReference type="Pfam" id="PF02283">
    <property type="entry name" value="CobU"/>
    <property type="match status" value="1"/>
</dbReference>
<dbReference type="GO" id="GO:0008820">
    <property type="term" value="F:cobinamide phosphate guanylyltransferase activity"/>
    <property type="evidence" value="ECO:0007669"/>
    <property type="project" value="UniProtKB-EC"/>
</dbReference>
<dbReference type="PIRSF" id="PIRSF006135">
    <property type="entry name" value="CobU"/>
    <property type="match status" value="1"/>
</dbReference>
<evidence type="ECO:0000313" key="15">
    <source>
        <dbReference type="EMBL" id="QSB41173.1"/>
    </source>
</evidence>
<comment type="catalytic activity">
    <reaction evidence="1 14">
        <text>adenosylcob(III)inamide + ATP = adenosylcob(III)inamide phosphate + ADP + H(+)</text>
        <dbReference type="Rhea" id="RHEA:15769"/>
        <dbReference type="ChEBI" id="CHEBI:2480"/>
        <dbReference type="ChEBI" id="CHEBI:15378"/>
        <dbReference type="ChEBI" id="CHEBI:30616"/>
        <dbReference type="ChEBI" id="CHEBI:58502"/>
        <dbReference type="ChEBI" id="CHEBI:456216"/>
        <dbReference type="EC" id="2.7.1.156"/>
    </reaction>
</comment>
<evidence type="ECO:0000256" key="2">
    <source>
        <dbReference type="ARBA" id="ARBA00000711"/>
    </source>
</evidence>
<dbReference type="Gene3D" id="3.40.50.300">
    <property type="entry name" value="P-loop containing nucleotide triphosphate hydrolases"/>
    <property type="match status" value="1"/>
</dbReference>
<dbReference type="Proteomes" id="UP000663249">
    <property type="component" value="Chromosome"/>
</dbReference>
<sequence length="173" mass="18983">MLQLILGGARSGKSRLAEKLASDSAMSVTYIATSQPQDGEMNARVALHRQRRPSHWGLIEEPLELARVLREHAAPGQCLLVDCLTLWLTNLLMLDDPQRLGVEREQLLDCLASLPGEIIFVSNETGLGVVPLGELTRRYVDEAGWLHQALAERCQRVVLTVAGLPLTLKGTAL</sequence>
<evidence type="ECO:0000256" key="5">
    <source>
        <dbReference type="ARBA" id="ARBA00004692"/>
    </source>
</evidence>
<keyword evidence="15" id="KW-0548">Nucleotidyltransferase</keyword>
<evidence type="ECO:0000256" key="9">
    <source>
        <dbReference type="ARBA" id="ARBA00022679"/>
    </source>
</evidence>
<keyword evidence="9 14" id="KW-0808">Transferase</keyword>
<evidence type="ECO:0000313" key="16">
    <source>
        <dbReference type="Proteomes" id="UP000663249"/>
    </source>
</evidence>